<keyword evidence="1" id="KW-0472">Membrane</keyword>
<evidence type="ECO:0000256" key="1">
    <source>
        <dbReference type="SAM" id="Phobius"/>
    </source>
</evidence>
<feature type="transmembrane region" description="Helical" evidence="1">
    <location>
        <begin position="12"/>
        <end position="34"/>
    </location>
</feature>
<protein>
    <submittedName>
        <fullName evidence="2">Uncharacterized protein</fullName>
    </submittedName>
</protein>
<evidence type="ECO:0000313" key="2">
    <source>
        <dbReference type="EMBL" id="SHI25142.1"/>
    </source>
</evidence>
<keyword evidence="1" id="KW-0812">Transmembrane</keyword>
<proteinExistence type="predicted"/>
<gene>
    <name evidence="2" type="ORF">SAMN04487999_3254</name>
</gene>
<evidence type="ECO:0000313" key="3">
    <source>
        <dbReference type="Proteomes" id="UP000184240"/>
    </source>
</evidence>
<organism evidence="2 3">
    <name type="scientific">Leeuwenhoekiella palythoae</name>
    <dbReference type="NCBI Taxonomy" id="573501"/>
    <lineage>
        <taxon>Bacteria</taxon>
        <taxon>Pseudomonadati</taxon>
        <taxon>Bacteroidota</taxon>
        <taxon>Flavobacteriia</taxon>
        <taxon>Flavobacteriales</taxon>
        <taxon>Flavobacteriaceae</taxon>
        <taxon>Leeuwenhoekiella</taxon>
    </lineage>
</organism>
<accession>A0A1M5ZLV6</accession>
<dbReference type="AlphaFoldDB" id="A0A1M5ZLV6"/>
<reference evidence="3" key="1">
    <citation type="submission" date="2016-11" db="EMBL/GenBank/DDBJ databases">
        <authorList>
            <person name="Varghese N."/>
            <person name="Submissions S."/>
        </authorList>
    </citation>
    <scope>NUCLEOTIDE SEQUENCE [LARGE SCALE GENOMIC DNA]</scope>
    <source>
        <strain evidence="3">DSM 19859</strain>
    </source>
</reference>
<keyword evidence="1" id="KW-1133">Transmembrane helix</keyword>
<dbReference type="EMBL" id="FQXT01000006">
    <property type="protein sequence ID" value="SHI25142.1"/>
    <property type="molecule type" value="Genomic_DNA"/>
</dbReference>
<dbReference type="Proteomes" id="UP000184240">
    <property type="component" value="Unassembled WGS sequence"/>
</dbReference>
<name>A0A1M5ZLV6_9FLAO</name>
<sequence length="36" mass="4370">MMQPKKEGWSKYYTLVLVMNAVYIVLFFLLMNYYTA</sequence>